<comment type="caution">
    <text evidence="1">The sequence shown here is derived from an EMBL/GenBank/DDBJ whole genome shotgun (WGS) entry which is preliminary data.</text>
</comment>
<evidence type="ECO:0000313" key="2">
    <source>
        <dbReference type="Proteomes" id="UP000018001"/>
    </source>
</evidence>
<name>V5FQE1_BYSSN</name>
<organism evidence="1 2">
    <name type="scientific">Byssochlamys spectabilis (strain No. 5 / NBRC 109023)</name>
    <name type="common">Paecilomyces variotii</name>
    <dbReference type="NCBI Taxonomy" id="1356009"/>
    <lineage>
        <taxon>Eukaryota</taxon>
        <taxon>Fungi</taxon>
        <taxon>Dikarya</taxon>
        <taxon>Ascomycota</taxon>
        <taxon>Pezizomycotina</taxon>
        <taxon>Eurotiomycetes</taxon>
        <taxon>Eurotiomycetidae</taxon>
        <taxon>Eurotiales</taxon>
        <taxon>Thermoascaceae</taxon>
        <taxon>Paecilomyces</taxon>
    </lineage>
</organism>
<reference evidence="2" key="1">
    <citation type="journal article" date="2014" name="Genome Announc.">
        <title>Draft genome sequence of the formaldehyde-resistant fungus Byssochlamys spectabilis No. 5 (anamorph Paecilomyces variotii No. 5) (NBRC109023).</title>
        <authorList>
            <person name="Oka T."/>
            <person name="Ekino K."/>
            <person name="Fukuda K."/>
            <person name="Nomura Y."/>
        </authorList>
    </citation>
    <scope>NUCLEOTIDE SEQUENCE [LARGE SCALE GENOMIC DNA]</scope>
    <source>
        <strain evidence="2">No. 5 / NBRC 109023</strain>
    </source>
</reference>
<accession>V5FQE1</accession>
<dbReference type="HOGENOM" id="CLU_2432784_0_0_1"/>
<feature type="non-terminal residue" evidence="1">
    <location>
        <position position="91"/>
    </location>
</feature>
<dbReference type="InParanoid" id="V5FQE1"/>
<gene>
    <name evidence="1" type="ORF">PVAR5_9051</name>
</gene>
<dbReference type="EMBL" id="BAUL01000741">
    <property type="protein sequence ID" value="GAE00305.1"/>
    <property type="molecule type" value="Genomic_DNA"/>
</dbReference>
<evidence type="ECO:0000313" key="1">
    <source>
        <dbReference type="EMBL" id="GAE00305.1"/>
    </source>
</evidence>
<dbReference type="Proteomes" id="UP000018001">
    <property type="component" value="Unassembled WGS sequence"/>
</dbReference>
<keyword evidence="2" id="KW-1185">Reference proteome</keyword>
<proteinExistence type="predicted"/>
<dbReference type="AlphaFoldDB" id="V5FQE1"/>
<sequence>MILVELNPIFSPMTLKHMEWPALMVRDPNSIAAQTINFVMHCQMIIKFAETYPQKRPSAQYLKVFAVEADKVVHRLFDQGYERLATANLND</sequence>
<protein>
    <submittedName>
        <fullName evidence="1">Uncharacterized protein</fullName>
    </submittedName>
</protein>